<reference evidence="2 3" key="1">
    <citation type="submission" date="2023-08" db="EMBL/GenBank/DDBJ databases">
        <title>Implementing the SeqCode for naming new Mesorhizobium species isolated from Vachellia karroo root nodules.</title>
        <authorList>
            <person name="Van Lill M."/>
        </authorList>
    </citation>
    <scope>NUCLEOTIDE SEQUENCE [LARGE SCALE GENOMIC DNA]</scope>
    <source>
        <strain evidence="2 3">VK23A</strain>
    </source>
</reference>
<dbReference type="Proteomes" id="UP001271780">
    <property type="component" value="Unassembled WGS sequence"/>
</dbReference>
<evidence type="ECO:0000256" key="1">
    <source>
        <dbReference type="ARBA" id="ARBA00006484"/>
    </source>
</evidence>
<gene>
    <name evidence="2" type="ORF">RFM27_28940</name>
</gene>
<comment type="similarity">
    <text evidence="1">Belongs to the short-chain dehydrogenases/reductases (SDR) family.</text>
</comment>
<dbReference type="EMBL" id="JAVIIZ010000027">
    <property type="protein sequence ID" value="MDX8476107.1"/>
    <property type="molecule type" value="Genomic_DNA"/>
</dbReference>
<accession>A0ABU4XR28</accession>
<dbReference type="InterPro" id="IPR020904">
    <property type="entry name" value="Sc_DH/Rdtase_CS"/>
</dbReference>
<dbReference type="RefSeq" id="WP_320318776.1">
    <property type="nucleotide sequence ID" value="NZ_JAVIIX010000026.1"/>
</dbReference>
<organism evidence="2 3">
    <name type="scientific">Mesorhizobium dulcispinae</name>
    <dbReference type="NCBI Taxonomy" id="3072316"/>
    <lineage>
        <taxon>Bacteria</taxon>
        <taxon>Pseudomonadati</taxon>
        <taxon>Pseudomonadota</taxon>
        <taxon>Alphaproteobacteria</taxon>
        <taxon>Hyphomicrobiales</taxon>
        <taxon>Phyllobacteriaceae</taxon>
        <taxon>Mesorhizobium</taxon>
    </lineage>
</organism>
<dbReference type="SUPFAM" id="SSF51735">
    <property type="entry name" value="NAD(P)-binding Rossmann-fold domains"/>
    <property type="match status" value="1"/>
</dbReference>
<evidence type="ECO:0000313" key="3">
    <source>
        <dbReference type="Proteomes" id="UP001271780"/>
    </source>
</evidence>
<keyword evidence="3" id="KW-1185">Reference proteome</keyword>
<name>A0ABU4XR28_9HYPH</name>
<proteinExistence type="inferred from homology"/>
<dbReference type="Pfam" id="PF13561">
    <property type="entry name" value="adh_short_C2"/>
    <property type="match status" value="1"/>
</dbReference>
<dbReference type="PROSITE" id="PS00061">
    <property type="entry name" value="ADH_SHORT"/>
    <property type="match status" value="1"/>
</dbReference>
<protein>
    <submittedName>
        <fullName evidence="2">SDR family oxidoreductase</fullName>
    </submittedName>
</protein>
<sequence length="258" mass="27229">MDLGLENKRVLVTAGAAGIGKAVAERFAAQGARVLVCDVDTEALQSVLPSTGIGAIFADVSRSETVAKLFAEIESRLGGLDILVNNAGISGPSTPIEAVSDEDWRSTLAVNLDGAFFCARAAVPLVKAAGGGTVINMSSTAGLLPYSLRSPYCAAKYAVIGLSQVMAMELGPHNINVNAICPGSVDSRRMDRVQAMAAQSRGLSIEEIKERELKLYSMRRLVRVEEIASMILYLCSPHGRIISGQSIAIDGQTIATEY</sequence>
<dbReference type="CDD" id="cd05233">
    <property type="entry name" value="SDR_c"/>
    <property type="match status" value="1"/>
</dbReference>
<dbReference type="Gene3D" id="3.40.50.720">
    <property type="entry name" value="NAD(P)-binding Rossmann-like Domain"/>
    <property type="match status" value="1"/>
</dbReference>
<dbReference type="InterPro" id="IPR002347">
    <property type="entry name" value="SDR_fam"/>
</dbReference>
<dbReference type="NCBIfam" id="NF009466">
    <property type="entry name" value="PRK12826.1-2"/>
    <property type="match status" value="1"/>
</dbReference>
<dbReference type="PANTHER" id="PTHR42760:SF123">
    <property type="entry name" value="OXIDOREDUCTASE"/>
    <property type="match status" value="1"/>
</dbReference>
<dbReference type="PRINTS" id="PR00080">
    <property type="entry name" value="SDRFAMILY"/>
</dbReference>
<comment type="caution">
    <text evidence="2">The sequence shown here is derived from an EMBL/GenBank/DDBJ whole genome shotgun (WGS) entry which is preliminary data.</text>
</comment>
<evidence type="ECO:0000313" key="2">
    <source>
        <dbReference type="EMBL" id="MDX8476107.1"/>
    </source>
</evidence>
<dbReference type="PRINTS" id="PR00081">
    <property type="entry name" value="GDHRDH"/>
</dbReference>
<dbReference type="InterPro" id="IPR036291">
    <property type="entry name" value="NAD(P)-bd_dom_sf"/>
</dbReference>
<dbReference type="PANTHER" id="PTHR42760">
    <property type="entry name" value="SHORT-CHAIN DEHYDROGENASES/REDUCTASES FAMILY MEMBER"/>
    <property type="match status" value="1"/>
</dbReference>